<dbReference type="Proteomes" id="UP000789570">
    <property type="component" value="Unassembled WGS sequence"/>
</dbReference>
<name>A0A9N8VUL6_9GLOM</name>
<keyword evidence="2" id="KW-1185">Reference proteome</keyword>
<sequence>MKSISVPAGYGIVKITCEELIIEKVFNLVPFPSTIPDLTDPKCHNDGNLIETSFATFYVLE</sequence>
<dbReference type="EMBL" id="CAJVPQ010000254">
    <property type="protein sequence ID" value="CAG8463092.1"/>
    <property type="molecule type" value="Genomic_DNA"/>
</dbReference>
<dbReference type="AlphaFoldDB" id="A0A9N8VUL6"/>
<evidence type="ECO:0000313" key="1">
    <source>
        <dbReference type="EMBL" id="CAG8463092.1"/>
    </source>
</evidence>
<reference evidence="1" key="1">
    <citation type="submission" date="2021-06" db="EMBL/GenBank/DDBJ databases">
        <authorList>
            <person name="Kallberg Y."/>
            <person name="Tangrot J."/>
            <person name="Rosling A."/>
        </authorList>
    </citation>
    <scope>NUCLEOTIDE SEQUENCE</scope>
    <source>
        <strain evidence="1">UK204</strain>
    </source>
</reference>
<organism evidence="1 2">
    <name type="scientific">Funneliformis caledonium</name>
    <dbReference type="NCBI Taxonomy" id="1117310"/>
    <lineage>
        <taxon>Eukaryota</taxon>
        <taxon>Fungi</taxon>
        <taxon>Fungi incertae sedis</taxon>
        <taxon>Mucoromycota</taxon>
        <taxon>Glomeromycotina</taxon>
        <taxon>Glomeromycetes</taxon>
        <taxon>Glomerales</taxon>
        <taxon>Glomeraceae</taxon>
        <taxon>Funneliformis</taxon>
    </lineage>
</organism>
<evidence type="ECO:0000313" key="2">
    <source>
        <dbReference type="Proteomes" id="UP000789570"/>
    </source>
</evidence>
<accession>A0A9N8VUL6</accession>
<comment type="caution">
    <text evidence="1">The sequence shown here is derived from an EMBL/GenBank/DDBJ whole genome shotgun (WGS) entry which is preliminary data.</text>
</comment>
<protein>
    <submittedName>
        <fullName evidence="1">11904_t:CDS:1</fullName>
    </submittedName>
</protein>
<gene>
    <name evidence="1" type="ORF">FCALED_LOCUS1843</name>
</gene>
<proteinExistence type="predicted"/>